<proteinExistence type="predicted"/>
<accession>A0A2G9FWM8</accession>
<evidence type="ECO:0000313" key="2">
    <source>
        <dbReference type="Proteomes" id="UP000231279"/>
    </source>
</evidence>
<reference evidence="2" key="1">
    <citation type="journal article" date="2018" name="Gigascience">
        <title>Genome assembly of the Pink Ipe (Handroanthus impetiginosus, Bignoniaceae), a highly valued, ecologically keystone Neotropical timber forest tree.</title>
        <authorList>
            <person name="Silva-Junior O.B."/>
            <person name="Grattapaglia D."/>
            <person name="Novaes E."/>
            <person name="Collevatti R.G."/>
        </authorList>
    </citation>
    <scope>NUCLEOTIDE SEQUENCE [LARGE SCALE GENOMIC DNA]</scope>
    <source>
        <strain evidence="2">cv. UFG-1</strain>
    </source>
</reference>
<organism evidence="1 2">
    <name type="scientific">Handroanthus impetiginosus</name>
    <dbReference type="NCBI Taxonomy" id="429701"/>
    <lineage>
        <taxon>Eukaryota</taxon>
        <taxon>Viridiplantae</taxon>
        <taxon>Streptophyta</taxon>
        <taxon>Embryophyta</taxon>
        <taxon>Tracheophyta</taxon>
        <taxon>Spermatophyta</taxon>
        <taxon>Magnoliopsida</taxon>
        <taxon>eudicotyledons</taxon>
        <taxon>Gunneridae</taxon>
        <taxon>Pentapetalae</taxon>
        <taxon>asterids</taxon>
        <taxon>lamiids</taxon>
        <taxon>Lamiales</taxon>
        <taxon>Bignoniaceae</taxon>
        <taxon>Crescentiina</taxon>
        <taxon>Tabebuia alliance</taxon>
        <taxon>Handroanthus</taxon>
    </lineage>
</organism>
<protein>
    <submittedName>
        <fullName evidence="1">Uncharacterized protein</fullName>
    </submittedName>
</protein>
<dbReference type="Proteomes" id="UP000231279">
    <property type="component" value="Unassembled WGS sequence"/>
</dbReference>
<sequence>MIPGPQSQPPKEIVMKSPLNSTPWIFKQNPPAIDTVNGMVGSSLHPSFFAKSMSRKLCVAPLSIRMLSDLPLLLPPLRSSPLNSGNSTREHCVVMESSSSSMPITSEVGVSSNGGILAFLELGWSHPIIAVNMARSSSRDFSVRSELLRASSCIAAWFWSCSLMVSISFRKSWSLVPSAMLMKNCSALMPELIAQKPGS</sequence>
<dbReference type="EMBL" id="NKXS01010269">
    <property type="protein sequence ID" value="PIM97294.1"/>
    <property type="molecule type" value="Genomic_DNA"/>
</dbReference>
<evidence type="ECO:0000313" key="1">
    <source>
        <dbReference type="EMBL" id="PIM97294.1"/>
    </source>
</evidence>
<comment type="caution">
    <text evidence="1">The sequence shown here is derived from an EMBL/GenBank/DDBJ whole genome shotgun (WGS) entry which is preliminary data.</text>
</comment>
<gene>
    <name evidence="1" type="ORF">CDL12_30237</name>
</gene>
<keyword evidence="2" id="KW-1185">Reference proteome</keyword>
<name>A0A2G9FWM8_9LAMI</name>
<dbReference type="AlphaFoldDB" id="A0A2G9FWM8"/>